<reference evidence="2" key="1">
    <citation type="journal article" date="2019" name="Int. J. Syst. Evol. Microbiol.">
        <title>The Global Catalogue of Microorganisms (GCM) 10K type strain sequencing project: providing services to taxonomists for standard genome sequencing and annotation.</title>
        <authorList>
            <consortium name="The Broad Institute Genomics Platform"/>
            <consortium name="The Broad Institute Genome Sequencing Center for Infectious Disease"/>
            <person name="Wu L."/>
            <person name="Ma J."/>
        </authorList>
    </citation>
    <scope>NUCLEOTIDE SEQUENCE [LARGE SCALE GENOMIC DNA]</scope>
    <source>
        <strain evidence="2">CGMCC 1.16444</strain>
    </source>
</reference>
<accession>A0ABV9Z5Q1</accession>
<dbReference type="EMBL" id="JBHSJF010000006">
    <property type="protein sequence ID" value="MFC5069168.1"/>
    <property type="molecule type" value="Genomic_DNA"/>
</dbReference>
<protein>
    <submittedName>
        <fullName evidence="1">Uncharacterized protein</fullName>
    </submittedName>
</protein>
<evidence type="ECO:0000313" key="1">
    <source>
        <dbReference type="EMBL" id="MFC5069168.1"/>
    </source>
</evidence>
<proteinExistence type="predicted"/>
<gene>
    <name evidence="1" type="ORF">ACFPFW_14210</name>
</gene>
<dbReference type="RefSeq" id="WP_114957708.1">
    <property type="nucleotide sequence ID" value="NZ_JBHSJF010000006.1"/>
</dbReference>
<sequence length="64" mass="6892">MARDGFEDDTSRAATARYLADISSELSSLAHRAGLDVVAHLFEMARAEAEENILADDPIAGRSN</sequence>
<comment type="caution">
    <text evidence="1">The sequence shown here is derived from an EMBL/GenBank/DDBJ whole genome shotgun (WGS) entry which is preliminary data.</text>
</comment>
<name>A0ABV9Z5Q1_9HYPH</name>
<dbReference type="Proteomes" id="UP001595796">
    <property type="component" value="Unassembled WGS sequence"/>
</dbReference>
<evidence type="ECO:0000313" key="2">
    <source>
        <dbReference type="Proteomes" id="UP001595796"/>
    </source>
</evidence>
<keyword evidence="2" id="KW-1185">Reference proteome</keyword>
<organism evidence="1 2">
    <name type="scientific">Flaviflagellibacter deserti</name>
    <dbReference type="NCBI Taxonomy" id="2267266"/>
    <lineage>
        <taxon>Bacteria</taxon>
        <taxon>Pseudomonadati</taxon>
        <taxon>Pseudomonadota</taxon>
        <taxon>Alphaproteobacteria</taxon>
        <taxon>Hyphomicrobiales</taxon>
        <taxon>Flaviflagellibacter</taxon>
    </lineage>
</organism>